<dbReference type="InterPro" id="IPR042272">
    <property type="entry name" value="ATP12_ATP_synth-F1-assembly_N"/>
</dbReference>
<name>A0ABT6PZN2_9PROT</name>
<gene>
    <name evidence="4" type="ORF">QJV27_02585</name>
</gene>
<dbReference type="SUPFAM" id="SSF160909">
    <property type="entry name" value="ATP12-like"/>
    <property type="match status" value="1"/>
</dbReference>
<comment type="caution">
    <text evidence="4">The sequence shown here is derived from an EMBL/GenBank/DDBJ whole genome shotgun (WGS) entry which is preliminary data.</text>
</comment>
<keyword evidence="3" id="KW-0143">Chaperone</keyword>
<accession>A0ABT6PZN2</accession>
<keyword evidence="2" id="KW-0809">Transit peptide</keyword>
<evidence type="ECO:0000256" key="1">
    <source>
        <dbReference type="ARBA" id="ARBA00008231"/>
    </source>
</evidence>
<dbReference type="Gene3D" id="1.10.3580.10">
    <property type="entry name" value="ATP12 ATPase"/>
    <property type="match status" value="1"/>
</dbReference>
<dbReference type="Pfam" id="PF07542">
    <property type="entry name" value="ATP12"/>
    <property type="match status" value="1"/>
</dbReference>
<dbReference type="Proteomes" id="UP001431634">
    <property type="component" value="Unassembled WGS sequence"/>
</dbReference>
<dbReference type="RefSeq" id="WP_281447427.1">
    <property type="nucleotide sequence ID" value="NZ_JASBAO010000001.1"/>
</dbReference>
<evidence type="ECO:0000256" key="3">
    <source>
        <dbReference type="ARBA" id="ARBA00023186"/>
    </source>
</evidence>
<dbReference type="InterPro" id="IPR023335">
    <property type="entry name" value="ATP12_ortho_dom_sf"/>
</dbReference>
<reference evidence="4" key="1">
    <citation type="submission" date="2023-05" db="EMBL/GenBank/DDBJ databases">
        <title>Whole genome sequence of Commensalibacter sp.</title>
        <authorList>
            <person name="Charoenyingcharoen P."/>
            <person name="Yukphan P."/>
        </authorList>
    </citation>
    <scope>NUCLEOTIDE SEQUENCE</scope>
    <source>
        <strain evidence="4">TBRC 16381</strain>
    </source>
</reference>
<dbReference type="PANTHER" id="PTHR21013:SF10">
    <property type="entry name" value="ATP SYNTHASE MITOCHONDRIAL F1 COMPLEX ASSEMBLY FACTOR 2"/>
    <property type="match status" value="1"/>
</dbReference>
<evidence type="ECO:0000256" key="2">
    <source>
        <dbReference type="ARBA" id="ARBA00022946"/>
    </source>
</evidence>
<comment type="similarity">
    <text evidence="1">Belongs to the ATP12 family.</text>
</comment>
<protein>
    <submittedName>
        <fullName evidence="4">ATP12 family protein</fullName>
    </submittedName>
</protein>
<dbReference type="InterPro" id="IPR011419">
    <property type="entry name" value="ATP12_ATP_synth-F1-assembly"/>
</dbReference>
<evidence type="ECO:0000313" key="5">
    <source>
        <dbReference type="Proteomes" id="UP001431634"/>
    </source>
</evidence>
<organism evidence="4 5">
    <name type="scientific">Commensalibacter oyaizuii</name>
    <dbReference type="NCBI Taxonomy" id="3043873"/>
    <lineage>
        <taxon>Bacteria</taxon>
        <taxon>Pseudomonadati</taxon>
        <taxon>Pseudomonadota</taxon>
        <taxon>Alphaproteobacteria</taxon>
        <taxon>Acetobacterales</taxon>
        <taxon>Acetobacteraceae</taxon>
    </lineage>
</organism>
<proteinExistence type="inferred from homology"/>
<evidence type="ECO:0000313" key="4">
    <source>
        <dbReference type="EMBL" id="MDI2090279.1"/>
    </source>
</evidence>
<dbReference type="Gene3D" id="3.30.2180.10">
    <property type="entry name" value="ATP12-like"/>
    <property type="match status" value="1"/>
</dbReference>
<sequence length="242" mass="27935">MSEAIKLRRFWDHVHLQEHENGFQILLDTRPVKLPQKTVLHIKNKVLAQKIVKEWEQAGSKKGDVFSFEQLPLTRMVGTMIEKIIPNRNMYVDVLIPYLNGDLLCYHADTPKQLVNKQQEYWLPLVHWFQERFSVQLITKTGIMPITQSPITVQTVQNYLSNLTDGELTAFAVLVPLLGSIILTCAMKENQINAKYAFELAYLDETVQAEIWGYDSQQQGRLDKICKDIEEASEFLELISNS</sequence>
<dbReference type="EMBL" id="JASBAO010000001">
    <property type="protein sequence ID" value="MDI2090279.1"/>
    <property type="molecule type" value="Genomic_DNA"/>
</dbReference>
<dbReference type="PANTHER" id="PTHR21013">
    <property type="entry name" value="ATP SYNTHASE MITOCHONDRIAL F1 COMPLEX ASSEMBLY FACTOR 2/ATP12 PROTEIN, MITOCHONDRIAL PRECURSOR"/>
    <property type="match status" value="1"/>
</dbReference>
<keyword evidence="5" id="KW-1185">Reference proteome</keyword>